<evidence type="ECO:0000256" key="3">
    <source>
        <dbReference type="ARBA" id="ARBA00022737"/>
    </source>
</evidence>
<gene>
    <name evidence="5" type="ORF">COHA_006800</name>
</gene>
<organism evidence="5 6">
    <name type="scientific">Chlorella ohadii</name>
    <dbReference type="NCBI Taxonomy" id="2649997"/>
    <lineage>
        <taxon>Eukaryota</taxon>
        <taxon>Viridiplantae</taxon>
        <taxon>Chlorophyta</taxon>
        <taxon>core chlorophytes</taxon>
        <taxon>Trebouxiophyceae</taxon>
        <taxon>Chlorellales</taxon>
        <taxon>Chlorellaceae</taxon>
        <taxon>Chlorella clade</taxon>
        <taxon>Chlorella</taxon>
    </lineage>
</organism>
<dbReference type="Proteomes" id="UP001205105">
    <property type="component" value="Unassembled WGS sequence"/>
</dbReference>
<comment type="caution">
    <text evidence="5">The sequence shown here is derived from an EMBL/GenBank/DDBJ whole genome shotgun (WGS) entry which is preliminary data.</text>
</comment>
<feature type="region of interest" description="Disordered" evidence="4">
    <location>
        <begin position="98"/>
        <end position="132"/>
    </location>
</feature>
<dbReference type="PROSITE" id="PS51450">
    <property type="entry name" value="LRR"/>
    <property type="match status" value="1"/>
</dbReference>
<dbReference type="Pfam" id="PF13855">
    <property type="entry name" value="LRR_8"/>
    <property type="match status" value="1"/>
</dbReference>
<evidence type="ECO:0000313" key="6">
    <source>
        <dbReference type="Proteomes" id="UP001205105"/>
    </source>
</evidence>
<dbReference type="InterPro" id="IPR032675">
    <property type="entry name" value="LRR_dom_sf"/>
</dbReference>
<accession>A0AAD5DS02</accession>
<evidence type="ECO:0000256" key="4">
    <source>
        <dbReference type="SAM" id="MobiDB-lite"/>
    </source>
</evidence>
<dbReference type="InterPro" id="IPR036047">
    <property type="entry name" value="F-box-like_dom_sf"/>
</dbReference>
<dbReference type="EMBL" id="JADXDR010000101">
    <property type="protein sequence ID" value="KAI7839399.1"/>
    <property type="molecule type" value="Genomic_DNA"/>
</dbReference>
<feature type="compositionally biased region" description="Gly residues" evidence="4">
    <location>
        <begin position="122"/>
        <end position="132"/>
    </location>
</feature>
<evidence type="ECO:0000256" key="2">
    <source>
        <dbReference type="ARBA" id="ARBA00022614"/>
    </source>
</evidence>
<sequence length="495" mass="51477">MTTGRAPTLQTLPESALTRIMELCGKAHGPSICAVCKSWNTLFFSSPGLWRALPLDGRRAARAGKLLAWLVAKRALLARLGPLVAAVDARLGDPEAGFGQVFDDGNSDDEVDDATKDEEGSEAGGGEAGGGEADGSLWELTNALLQALSPSLSELRLTLECKAHGAEALALPTLPHLARLHLDLARERAAEALQPAAAAWLAQLPNLEAFSWHGPATDPSPALAGALGALSGLTALELRVSSQMMVSEGRLSPETGAAIAGLTALRSLSIDAALIEPEMAGASLCRCSWDGRAGELELEGLAGLRSWAQLLGMLLPPAGNAPLRTLRIERSELPAGALVVCPPLHEMTQLLLHRCTDSAGDGNFQPATRLSGAAASALLHSAPHLESLGIVSCLQDEFPAALTTMRGLTRLDLTDNGLTNLPPGDWLADLKALALSSNSFTALPPALAGATALTALELTGNWQLCLDAAAADVLSQLSQLSKVNYAAGRVNDAFR</sequence>
<dbReference type="SUPFAM" id="SSF52058">
    <property type="entry name" value="L domain-like"/>
    <property type="match status" value="1"/>
</dbReference>
<proteinExistence type="predicted"/>
<dbReference type="AlphaFoldDB" id="A0AAD5DS02"/>
<name>A0AAD5DS02_9CHLO</name>
<keyword evidence="6" id="KW-1185">Reference proteome</keyword>
<comment type="subcellular location">
    <subcellularLocation>
        <location evidence="1">Cytoplasm</location>
        <location evidence="1">Cytoskeleton</location>
        <location evidence="1">Cilium axoneme</location>
    </subcellularLocation>
</comment>
<dbReference type="GO" id="GO:0005930">
    <property type="term" value="C:axoneme"/>
    <property type="evidence" value="ECO:0007669"/>
    <property type="project" value="UniProtKB-SubCell"/>
</dbReference>
<evidence type="ECO:0000256" key="1">
    <source>
        <dbReference type="ARBA" id="ARBA00004430"/>
    </source>
</evidence>
<dbReference type="InterPro" id="IPR050216">
    <property type="entry name" value="LRR_domain-containing"/>
</dbReference>
<dbReference type="PANTHER" id="PTHR48051:SF1">
    <property type="entry name" value="RAS SUPPRESSOR PROTEIN 1"/>
    <property type="match status" value="1"/>
</dbReference>
<dbReference type="PANTHER" id="PTHR48051">
    <property type="match status" value="1"/>
</dbReference>
<evidence type="ECO:0000313" key="5">
    <source>
        <dbReference type="EMBL" id="KAI7839399.1"/>
    </source>
</evidence>
<reference evidence="5" key="1">
    <citation type="submission" date="2020-11" db="EMBL/GenBank/DDBJ databases">
        <title>Chlorella ohadii genome sequencing and assembly.</title>
        <authorList>
            <person name="Murik O."/>
            <person name="Treves H."/>
            <person name="Kedem I."/>
            <person name="Shotland Y."/>
            <person name="Kaplan A."/>
        </authorList>
    </citation>
    <scope>NUCLEOTIDE SEQUENCE</scope>
    <source>
        <strain evidence="5">1</strain>
    </source>
</reference>
<dbReference type="SUPFAM" id="SSF81383">
    <property type="entry name" value="F-box domain"/>
    <property type="match status" value="1"/>
</dbReference>
<dbReference type="InterPro" id="IPR001611">
    <property type="entry name" value="Leu-rich_rpt"/>
</dbReference>
<keyword evidence="2" id="KW-0433">Leucine-rich repeat</keyword>
<protein>
    <submittedName>
        <fullName evidence="5">Uncharacterized protein</fullName>
    </submittedName>
</protein>
<dbReference type="Gene3D" id="3.80.10.10">
    <property type="entry name" value="Ribonuclease Inhibitor"/>
    <property type="match status" value="1"/>
</dbReference>
<keyword evidence="3" id="KW-0677">Repeat</keyword>